<protein>
    <submittedName>
        <fullName evidence="3">Uncharacterized protein</fullName>
    </submittedName>
</protein>
<keyword evidence="2" id="KW-0472">Membrane</keyword>
<evidence type="ECO:0000256" key="1">
    <source>
        <dbReference type="SAM" id="MobiDB-lite"/>
    </source>
</evidence>
<proteinExistence type="predicted"/>
<feature type="transmembrane region" description="Helical" evidence="2">
    <location>
        <begin position="132"/>
        <end position="156"/>
    </location>
</feature>
<comment type="caution">
    <text evidence="3">The sequence shown here is derived from an EMBL/GenBank/DDBJ whole genome shotgun (WGS) entry which is preliminary data.</text>
</comment>
<reference evidence="3 4" key="1">
    <citation type="submission" date="2018-08" db="EMBL/GenBank/DDBJ databases">
        <title>A genome reference for cultivated species of the human gut microbiota.</title>
        <authorList>
            <person name="Zou Y."/>
            <person name="Xue W."/>
            <person name="Luo G."/>
        </authorList>
    </citation>
    <scope>NUCLEOTIDE SEQUENCE [LARGE SCALE GENOMIC DNA]</scope>
    <source>
        <strain evidence="3 4">AM25-6</strain>
    </source>
</reference>
<feature type="transmembrane region" description="Helical" evidence="2">
    <location>
        <begin position="39"/>
        <end position="59"/>
    </location>
</feature>
<feature type="region of interest" description="Disordered" evidence="1">
    <location>
        <begin position="160"/>
        <end position="213"/>
    </location>
</feature>
<feature type="compositionally biased region" description="Basic residues" evidence="1">
    <location>
        <begin position="179"/>
        <end position="197"/>
    </location>
</feature>
<keyword evidence="2" id="KW-0812">Transmembrane</keyword>
<organism evidence="3 4">
    <name type="scientific">Anaerofustis stercorihominis</name>
    <dbReference type="NCBI Taxonomy" id="214853"/>
    <lineage>
        <taxon>Bacteria</taxon>
        <taxon>Bacillati</taxon>
        <taxon>Bacillota</taxon>
        <taxon>Clostridia</taxon>
        <taxon>Eubacteriales</taxon>
        <taxon>Eubacteriaceae</taxon>
        <taxon>Anaerofustis</taxon>
    </lineage>
</organism>
<keyword evidence="2" id="KW-1133">Transmembrane helix</keyword>
<evidence type="ECO:0000256" key="2">
    <source>
        <dbReference type="SAM" id="Phobius"/>
    </source>
</evidence>
<feature type="transmembrane region" description="Helical" evidence="2">
    <location>
        <begin position="71"/>
        <end position="92"/>
    </location>
</feature>
<dbReference type="AlphaFoldDB" id="A0A3E3E2L7"/>
<feature type="compositionally biased region" description="Basic and acidic residues" evidence="1">
    <location>
        <begin position="165"/>
        <end position="178"/>
    </location>
</feature>
<dbReference type="EMBL" id="QUSM01000001">
    <property type="protein sequence ID" value="RGD75822.1"/>
    <property type="molecule type" value="Genomic_DNA"/>
</dbReference>
<gene>
    <name evidence="3" type="ORF">DW687_00440</name>
</gene>
<evidence type="ECO:0000313" key="4">
    <source>
        <dbReference type="Proteomes" id="UP000261212"/>
    </source>
</evidence>
<name>A0A3E3E2L7_9FIRM</name>
<dbReference type="Proteomes" id="UP000261212">
    <property type="component" value="Unassembled WGS sequence"/>
</dbReference>
<sequence>MTKKETKYFGTAMLVNGLQLLLCFIIYIVGMIVSVNNVVIAMIMLIAEVIIWLICGFKVAVSGDMDKVGKLFLAVLIALFPILLYTGISYGVSKLVPMESQGWTHFFFLGGPLIFFNKPITLFMAMFKGSGYILFLVNYAVMGISYFIGELLGYAINGGKRRKNKRDDKENNIESKPNKKEKKAKKEKKNKRKLKKKEKVEEDSEKVTEEIDDELSYKKSELNEISNDNDKIEEALVTDTTTITKDLDEKEDKLAEEIVNSILKENLKEQKEPKNEDK</sequence>
<feature type="transmembrane region" description="Helical" evidence="2">
    <location>
        <begin position="12"/>
        <end position="33"/>
    </location>
</feature>
<accession>A0A3E3E2L7</accession>
<dbReference type="RefSeq" id="WP_117530897.1">
    <property type="nucleotide sequence ID" value="NZ_CAUFKS010000036.1"/>
</dbReference>
<evidence type="ECO:0000313" key="3">
    <source>
        <dbReference type="EMBL" id="RGD75822.1"/>
    </source>
</evidence>